<dbReference type="AlphaFoldDB" id="T1CI86"/>
<dbReference type="Proteomes" id="UP000018031">
    <property type="component" value="Unassembled WGS sequence"/>
</dbReference>
<evidence type="ECO:0000313" key="1">
    <source>
        <dbReference type="EMBL" id="GAD05796.1"/>
    </source>
</evidence>
<reference evidence="2" key="1">
    <citation type="journal article" date="2013" name="Genome">
        <title>Draft Genome Sequences of Porphyromonas crevioricanis JCM 15906T and Porphyromonas cansulci JCM 13913T Isolated from a Canine Oral Cavity.</title>
        <authorList>
            <person name="Sakamoto M."/>
            <person name="Tanaka N."/>
            <person name="Shiwa Y."/>
            <person name="Yoshikawa H."/>
            <person name="Ohkuma M."/>
        </authorList>
    </citation>
    <scope>NUCLEOTIDE SEQUENCE [LARGE SCALE GENOMIC DNA]</scope>
    <source>
        <strain evidence="2">JCM 15906</strain>
    </source>
</reference>
<dbReference type="EMBL" id="BAOU01000041">
    <property type="protein sequence ID" value="GAD05796.1"/>
    <property type="molecule type" value="Genomic_DNA"/>
</dbReference>
<reference evidence="1 2" key="2">
    <citation type="journal article" date="2013" name="Genome Announc.">
        <title>Draft Genome Sequences of Porphyromonas crevioricanis JCM 15906T and Porphyromonas cansulci JCM 13913T Isolated from a Canine Oral Cavity.</title>
        <authorList>
            <person name="Sakamoto M."/>
            <person name="Tanaka N."/>
            <person name="Shiwa Y."/>
            <person name="Yoshikawa H."/>
            <person name="Ohkuma M."/>
        </authorList>
    </citation>
    <scope>NUCLEOTIDE SEQUENCE [LARGE SCALE GENOMIC DNA]</scope>
    <source>
        <strain evidence="1 2">JCM 15906</strain>
    </source>
</reference>
<gene>
    <name evidence="1" type="ORF">PORCRE_1504</name>
</gene>
<proteinExistence type="predicted"/>
<accession>T1CI86</accession>
<name>T1CI86_9PORP</name>
<comment type="caution">
    <text evidence="1">The sequence shown here is derived from an EMBL/GenBank/DDBJ whole genome shotgun (WGS) entry which is preliminary data.</text>
</comment>
<sequence>MRAKYHREKNELTTWQGEETLKRQAKRSVLSSMVLVTNLRFTSKKRTEVRSFDKFHLS</sequence>
<protein>
    <submittedName>
        <fullName evidence="1">Uncharacterized protein</fullName>
    </submittedName>
</protein>
<organism evidence="1 2">
    <name type="scientific">Porphyromonas crevioricanis JCM 15906</name>
    <dbReference type="NCBI Taxonomy" id="1305617"/>
    <lineage>
        <taxon>Bacteria</taxon>
        <taxon>Pseudomonadati</taxon>
        <taxon>Bacteroidota</taxon>
        <taxon>Bacteroidia</taxon>
        <taxon>Bacteroidales</taxon>
        <taxon>Porphyromonadaceae</taxon>
        <taxon>Porphyromonas</taxon>
    </lineage>
</organism>
<evidence type="ECO:0000313" key="2">
    <source>
        <dbReference type="Proteomes" id="UP000018031"/>
    </source>
</evidence>